<dbReference type="SUPFAM" id="SSF56059">
    <property type="entry name" value="Glutathione synthetase ATP-binding domain-like"/>
    <property type="match status" value="1"/>
</dbReference>
<evidence type="ECO:0000256" key="4">
    <source>
        <dbReference type="PROSITE-ProRule" id="PRU00409"/>
    </source>
</evidence>
<dbReference type="STRING" id="483937.AMQ84_30800"/>
<evidence type="ECO:0000313" key="7">
    <source>
        <dbReference type="Proteomes" id="UP000033163"/>
    </source>
</evidence>
<dbReference type="GO" id="GO:0005524">
    <property type="term" value="F:ATP binding"/>
    <property type="evidence" value="ECO:0007669"/>
    <property type="project" value="UniProtKB-UniRule"/>
</dbReference>
<evidence type="ECO:0000256" key="2">
    <source>
        <dbReference type="ARBA" id="ARBA00022741"/>
    </source>
</evidence>
<name>A0A0E4HFS0_9BACL</name>
<proteinExistence type="predicted"/>
<evidence type="ECO:0000313" key="6">
    <source>
        <dbReference type="EMBL" id="CQR58894.1"/>
    </source>
</evidence>
<evidence type="ECO:0000259" key="5">
    <source>
        <dbReference type="PROSITE" id="PS50975"/>
    </source>
</evidence>
<dbReference type="Proteomes" id="UP000033163">
    <property type="component" value="Chromosome I"/>
</dbReference>
<dbReference type="InterPro" id="IPR011761">
    <property type="entry name" value="ATP-grasp"/>
</dbReference>
<accession>A0A0E4HFS0</accession>
<dbReference type="GO" id="GO:0046872">
    <property type="term" value="F:metal ion binding"/>
    <property type="evidence" value="ECO:0007669"/>
    <property type="project" value="InterPro"/>
</dbReference>
<reference evidence="7" key="1">
    <citation type="submission" date="2015-03" db="EMBL/GenBank/DDBJ databases">
        <authorList>
            <person name="Wibberg D."/>
        </authorList>
    </citation>
    <scope>NUCLEOTIDE SEQUENCE [LARGE SCALE GENOMIC DNA]</scope>
</reference>
<protein>
    <recommendedName>
        <fullName evidence="5">ATP-grasp domain-containing protein</fullName>
    </recommendedName>
</protein>
<sequence>MPKGLGSVNFIFFSPHFPRNSADFCSQLHQQGATVLGIGDAEYDQLEDKLKSALTEYYKVSSLENHGEILRAVGYFTHQYGKIDRFESLNEYWLEQDAAIRTDFNIYGTKTDFVYNLKQKSKMKEFFRKSGVSTVQFSTGTTRDSVQDFIRSTGFPLVVKPDLGSGASMTYKINNEAELQQFFDTKPDDVAFIIEEFIDGVILTYDGLVDIEGNVRFAASHLFENSVMDVVNTDNHLYYFCLKDVSPEVELAGRNILKAFDIKERFFHIELFKSNMDGRIIALEVNMRPPGAWMTDAINFSYDVDVYREWARMVVHNEVSGPFEGKYYTGYASRKQHKHYSHSHEDIYRMYGDKIVNYAGIEEVFSRAMGNSAYQFRSADLADVRDIVNYIQQEEG</sequence>
<dbReference type="AlphaFoldDB" id="A0A0E4HFS0"/>
<keyword evidence="2 4" id="KW-0547">Nucleotide-binding</keyword>
<organism evidence="6 7">
    <name type="scientific">Paenibacillus riograndensis SBR5</name>
    <dbReference type="NCBI Taxonomy" id="1073571"/>
    <lineage>
        <taxon>Bacteria</taxon>
        <taxon>Bacillati</taxon>
        <taxon>Bacillota</taxon>
        <taxon>Bacilli</taxon>
        <taxon>Bacillales</taxon>
        <taxon>Paenibacillaceae</taxon>
        <taxon>Paenibacillus</taxon>
        <taxon>Paenibacillus sonchi group</taxon>
    </lineage>
</organism>
<dbReference type="PANTHER" id="PTHR43585">
    <property type="entry name" value="FUMIPYRROLE BIOSYNTHESIS PROTEIN C"/>
    <property type="match status" value="1"/>
</dbReference>
<keyword evidence="1" id="KW-0436">Ligase</keyword>
<dbReference type="Gene3D" id="3.30.470.20">
    <property type="entry name" value="ATP-grasp fold, B domain"/>
    <property type="match status" value="1"/>
</dbReference>
<dbReference type="InterPro" id="IPR052032">
    <property type="entry name" value="ATP-dep_AA_Ligase"/>
</dbReference>
<evidence type="ECO:0000256" key="3">
    <source>
        <dbReference type="ARBA" id="ARBA00022840"/>
    </source>
</evidence>
<dbReference type="PATRIC" id="fig|1073571.4.peg.6999"/>
<dbReference type="Pfam" id="PF13535">
    <property type="entry name" value="ATP-grasp_4"/>
    <property type="match status" value="1"/>
</dbReference>
<keyword evidence="3 4" id="KW-0067">ATP-binding</keyword>
<dbReference type="GO" id="GO:0016874">
    <property type="term" value="F:ligase activity"/>
    <property type="evidence" value="ECO:0007669"/>
    <property type="project" value="UniProtKB-KW"/>
</dbReference>
<dbReference type="Gene3D" id="3.40.50.20">
    <property type="match status" value="1"/>
</dbReference>
<dbReference type="HOGENOM" id="CLU_056352_0_0_9"/>
<dbReference type="PANTHER" id="PTHR43585:SF2">
    <property type="entry name" value="ATP-GRASP ENZYME FSQD"/>
    <property type="match status" value="1"/>
</dbReference>
<dbReference type="EMBL" id="LN831776">
    <property type="protein sequence ID" value="CQR58894.1"/>
    <property type="molecule type" value="Genomic_DNA"/>
</dbReference>
<dbReference type="InterPro" id="IPR013815">
    <property type="entry name" value="ATP_grasp_subdomain_1"/>
</dbReference>
<feature type="domain" description="ATP-grasp" evidence="5">
    <location>
        <begin position="124"/>
        <end position="315"/>
    </location>
</feature>
<dbReference type="KEGG" id="pri:PRIO_6547"/>
<dbReference type="Gene3D" id="3.30.1490.20">
    <property type="entry name" value="ATP-grasp fold, A domain"/>
    <property type="match status" value="1"/>
</dbReference>
<gene>
    <name evidence="6" type="ORF">PRIO_6547</name>
</gene>
<dbReference type="PROSITE" id="PS50975">
    <property type="entry name" value="ATP_GRASP"/>
    <property type="match status" value="1"/>
</dbReference>
<evidence type="ECO:0000256" key="1">
    <source>
        <dbReference type="ARBA" id="ARBA00022598"/>
    </source>
</evidence>